<dbReference type="InParanoid" id="A0A3Q7FDM5"/>
<dbReference type="Proteomes" id="UP000004994">
    <property type="component" value="Chromosome 3"/>
</dbReference>
<accession>A0A3Q7FDM5</accession>
<keyword evidence="2" id="KW-1185">Reference proteome</keyword>
<name>A0A3Q7FDM5_SOLLC</name>
<protein>
    <submittedName>
        <fullName evidence="1">Uncharacterized protein</fullName>
    </submittedName>
</protein>
<organism evidence="1">
    <name type="scientific">Solanum lycopersicum</name>
    <name type="common">Tomato</name>
    <name type="synonym">Lycopersicon esculentum</name>
    <dbReference type="NCBI Taxonomy" id="4081"/>
    <lineage>
        <taxon>Eukaryota</taxon>
        <taxon>Viridiplantae</taxon>
        <taxon>Streptophyta</taxon>
        <taxon>Embryophyta</taxon>
        <taxon>Tracheophyta</taxon>
        <taxon>Spermatophyta</taxon>
        <taxon>Magnoliopsida</taxon>
        <taxon>eudicotyledons</taxon>
        <taxon>Gunneridae</taxon>
        <taxon>Pentapetalae</taxon>
        <taxon>asterids</taxon>
        <taxon>lamiids</taxon>
        <taxon>Solanales</taxon>
        <taxon>Solanaceae</taxon>
        <taxon>Solanoideae</taxon>
        <taxon>Solaneae</taxon>
        <taxon>Solanum</taxon>
        <taxon>Solanum subgen. Lycopersicon</taxon>
    </lineage>
</organism>
<dbReference type="Gramene" id="Solyc03g007275.1.1">
    <property type="protein sequence ID" value="Solyc03g007275.1.1"/>
    <property type="gene ID" value="Solyc03g007275.1"/>
</dbReference>
<proteinExistence type="predicted"/>
<evidence type="ECO:0000313" key="1">
    <source>
        <dbReference type="EnsemblPlants" id="Solyc03g007275.1.1"/>
    </source>
</evidence>
<dbReference type="EnsemblPlants" id="Solyc03g007275.1.1">
    <property type="protein sequence ID" value="Solyc03g007275.1.1"/>
    <property type="gene ID" value="Solyc03g007275.1"/>
</dbReference>
<sequence>MLIYVPDQPPS</sequence>
<evidence type="ECO:0000313" key="2">
    <source>
        <dbReference type="Proteomes" id="UP000004994"/>
    </source>
</evidence>
<reference evidence="1" key="1">
    <citation type="journal article" date="2012" name="Nature">
        <title>The tomato genome sequence provides insights into fleshy fruit evolution.</title>
        <authorList>
            <consortium name="Tomato Genome Consortium"/>
        </authorList>
    </citation>
    <scope>NUCLEOTIDE SEQUENCE [LARGE SCALE GENOMIC DNA]</scope>
    <source>
        <strain evidence="1">cv. Heinz 1706</strain>
    </source>
</reference>
<reference evidence="1" key="2">
    <citation type="submission" date="2019-01" db="UniProtKB">
        <authorList>
            <consortium name="EnsemblPlants"/>
        </authorList>
    </citation>
    <scope>IDENTIFICATION</scope>
    <source>
        <strain evidence="1">cv. Heinz 1706</strain>
    </source>
</reference>